<dbReference type="Gene3D" id="1.20.1260.100">
    <property type="entry name" value="TspO/MBR protein"/>
    <property type="match status" value="1"/>
</dbReference>
<name>A0ABS4ZGR7_9MICO</name>
<evidence type="ECO:0000313" key="9">
    <source>
        <dbReference type="Proteomes" id="UP001519362"/>
    </source>
</evidence>
<dbReference type="RefSeq" id="WP_165136279.1">
    <property type="nucleotide sequence ID" value="NZ_CP049253.1"/>
</dbReference>
<feature type="transmembrane region" description="Helical" evidence="6">
    <location>
        <begin position="144"/>
        <end position="169"/>
    </location>
</feature>
<evidence type="ECO:0000256" key="1">
    <source>
        <dbReference type="ARBA" id="ARBA00004141"/>
    </source>
</evidence>
<keyword evidence="5 6" id="KW-0472">Membrane</keyword>
<comment type="caution">
    <text evidence="8">The sequence shown here is derived from an EMBL/GenBank/DDBJ whole genome shotgun (WGS) entry which is preliminary data.</text>
</comment>
<feature type="signal peptide" evidence="7">
    <location>
        <begin position="1"/>
        <end position="25"/>
    </location>
</feature>
<evidence type="ECO:0000313" key="8">
    <source>
        <dbReference type="EMBL" id="MBP2436475.1"/>
    </source>
</evidence>
<dbReference type="EMBL" id="JAGIOL010000001">
    <property type="protein sequence ID" value="MBP2436475.1"/>
    <property type="molecule type" value="Genomic_DNA"/>
</dbReference>
<keyword evidence="3 6" id="KW-0812">Transmembrane</keyword>
<keyword evidence="4 6" id="KW-1133">Transmembrane helix</keyword>
<dbReference type="Pfam" id="PF03073">
    <property type="entry name" value="TspO_MBR"/>
    <property type="match status" value="1"/>
</dbReference>
<keyword evidence="9" id="KW-1185">Reference proteome</keyword>
<evidence type="ECO:0000256" key="7">
    <source>
        <dbReference type="SAM" id="SignalP"/>
    </source>
</evidence>
<gene>
    <name evidence="8" type="ORF">JOF34_001061</name>
</gene>
<evidence type="ECO:0000256" key="6">
    <source>
        <dbReference type="SAM" id="Phobius"/>
    </source>
</evidence>
<accession>A0ABS4ZGR7</accession>
<dbReference type="PANTHER" id="PTHR10057">
    <property type="entry name" value="PERIPHERAL-TYPE BENZODIAZEPINE RECEPTOR"/>
    <property type="match status" value="1"/>
</dbReference>
<keyword evidence="7" id="KW-0732">Signal</keyword>
<dbReference type="InterPro" id="IPR038330">
    <property type="entry name" value="TspO/MBR-related_sf"/>
</dbReference>
<feature type="transmembrane region" description="Helical" evidence="6">
    <location>
        <begin position="115"/>
        <end position="137"/>
    </location>
</feature>
<evidence type="ECO:0000256" key="2">
    <source>
        <dbReference type="ARBA" id="ARBA00007524"/>
    </source>
</evidence>
<dbReference type="CDD" id="cd15904">
    <property type="entry name" value="TSPO_MBR"/>
    <property type="match status" value="1"/>
</dbReference>
<feature type="chain" id="PRO_5046897853" evidence="7">
    <location>
        <begin position="26"/>
        <end position="170"/>
    </location>
</feature>
<comment type="subcellular location">
    <subcellularLocation>
        <location evidence="1">Membrane</location>
        <topology evidence="1">Multi-pass membrane protein</topology>
    </subcellularLocation>
</comment>
<reference evidence="8 9" key="1">
    <citation type="submission" date="2021-03" db="EMBL/GenBank/DDBJ databases">
        <title>Sequencing the genomes of 1000 actinobacteria strains.</title>
        <authorList>
            <person name="Klenk H.-P."/>
        </authorList>
    </citation>
    <scope>NUCLEOTIDE SEQUENCE [LARGE SCALE GENOMIC DNA]</scope>
    <source>
        <strain evidence="8 9">DSM 24221</strain>
    </source>
</reference>
<dbReference type="PIRSF" id="PIRSF005859">
    <property type="entry name" value="PBR"/>
    <property type="match status" value="1"/>
</dbReference>
<comment type="similarity">
    <text evidence="2">Belongs to the TspO/BZRP family.</text>
</comment>
<dbReference type="PANTHER" id="PTHR10057:SF0">
    <property type="entry name" value="TRANSLOCATOR PROTEIN"/>
    <property type="match status" value="1"/>
</dbReference>
<dbReference type="Proteomes" id="UP001519362">
    <property type="component" value="Unassembled WGS sequence"/>
</dbReference>
<protein>
    <submittedName>
        <fullName evidence="8">Tryptophan-rich sensory protein</fullName>
    </submittedName>
</protein>
<feature type="transmembrane region" description="Helical" evidence="6">
    <location>
        <begin position="55"/>
        <end position="74"/>
    </location>
</feature>
<evidence type="ECO:0000256" key="4">
    <source>
        <dbReference type="ARBA" id="ARBA00022989"/>
    </source>
</evidence>
<organism evidence="8 9">
    <name type="scientific">Microbacterium amylolyticum</name>
    <dbReference type="NCBI Taxonomy" id="936337"/>
    <lineage>
        <taxon>Bacteria</taxon>
        <taxon>Bacillati</taxon>
        <taxon>Actinomycetota</taxon>
        <taxon>Actinomycetes</taxon>
        <taxon>Micrococcales</taxon>
        <taxon>Microbacteriaceae</taxon>
        <taxon>Microbacterium</taxon>
    </lineage>
</organism>
<dbReference type="InterPro" id="IPR004307">
    <property type="entry name" value="TspO_MBR"/>
</dbReference>
<proteinExistence type="inferred from homology"/>
<sequence>MTRQTSVARQILVAAILLAAVVAIAAGGSLATTPNVEGWYADAVKAPWNPPTWVFGPAWSVLYLAIAIAGFLFWRSNDTPDGRRRSVLTVYVVQLSLNAAWTPIFFGGYPLMGEIAWWIAVGVIVALVASVIWLIAAGRRVSRLAAWLLVPYLLWLIFATSLNAAIIVLN</sequence>
<evidence type="ECO:0000256" key="3">
    <source>
        <dbReference type="ARBA" id="ARBA00022692"/>
    </source>
</evidence>
<feature type="transmembrane region" description="Helical" evidence="6">
    <location>
        <begin position="86"/>
        <end position="109"/>
    </location>
</feature>
<evidence type="ECO:0000256" key="5">
    <source>
        <dbReference type="ARBA" id="ARBA00023136"/>
    </source>
</evidence>